<sequence length="420" mass="46768">MFRTAITTLRTGTSTHLPSVGRSLHSTAVCQKTVKEKVANAAEEVNLKLGKGVAAAIEKGEQVTEATKKTLGATTEQAKRNTEEVTEVGKQKMNQTDVDAKYKEKILQKAKESGVSLDELKLRAKDVIKERADADRKALEATLTSQAQKELQGQTSSQELKEPFSSAPAFTKERKDGSPVKPLSTFFNVEKLFLTPHSAEKIASLWNIYHASRSGGTGRGFVCASLPSTLYSKLEVNGQRYPSFVVPVPRPRPADAGPIQEGESDTAYEFFFMQWLFHERPPVPKSDNSNPFDVPTSKNSTNPPLATVLFTPLQEYKLRQSFATPYLIVTFYTDLVTTHQQVLMRGEITPATATSSGSDRYMLSQVDAQFLVMQLQKFYLWTRGENGGSETDAVKLLRTFHEKPEEFKWEDLMKMGNLNL</sequence>
<evidence type="ECO:0000313" key="7">
    <source>
        <dbReference type="Proteomes" id="UP000307440"/>
    </source>
</evidence>
<dbReference type="InterPro" id="IPR010591">
    <property type="entry name" value="ATP11"/>
</dbReference>
<proteinExistence type="inferred from homology"/>
<evidence type="ECO:0000256" key="5">
    <source>
        <dbReference type="SAM" id="MobiDB-lite"/>
    </source>
</evidence>
<dbReference type="GO" id="GO:0005739">
    <property type="term" value="C:mitochondrion"/>
    <property type="evidence" value="ECO:0007669"/>
    <property type="project" value="UniProtKB-SubCell"/>
</dbReference>
<dbReference type="Proteomes" id="UP000307440">
    <property type="component" value="Unassembled WGS sequence"/>
</dbReference>
<protein>
    <submittedName>
        <fullName evidence="6">F1 ATPase assembly protein 11</fullName>
    </submittedName>
</protein>
<feature type="region of interest" description="Disordered" evidence="5">
    <location>
        <begin position="69"/>
        <end position="92"/>
    </location>
</feature>
<reference evidence="6 7" key="1">
    <citation type="journal article" date="2019" name="Nat. Ecol. Evol.">
        <title>Megaphylogeny resolves global patterns of mushroom evolution.</title>
        <authorList>
            <person name="Varga T."/>
            <person name="Krizsan K."/>
            <person name="Foldi C."/>
            <person name="Dima B."/>
            <person name="Sanchez-Garcia M."/>
            <person name="Sanchez-Ramirez S."/>
            <person name="Szollosi G.J."/>
            <person name="Szarkandi J.G."/>
            <person name="Papp V."/>
            <person name="Albert L."/>
            <person name="Andreopoulos W."/>
            <person name="Angelini C."/>
            <person name="Antonin V."/>
            <person name="Barry K.W."/>
            <person name="Bougher N.L."/>
            <person name="Buchanan P."/>
            <person name="Buyck B."/>
            <person name="Bense V."/>
            <person name="Catcheside P."/>
            <person name="Chovatia M."/>
            <person name="Cooper J."/>
            <person name="Damon W."/>
            <person name="Desjardin D."/>
            <person name="Finy P."/>
            <person name="Geml J."/>
            <person name="Haridas S."/>
            <person name="Hughes K."/>
            <person name="Justo A."/>
            <person name="Karasinski D."/>
            <person name="Kautmanova I."/>
            <person name="Kiss B."/>
            <person name="Kocsube S."/>
            <person name="Kotiranta H."/>
            <person name="LaButti K.M."/>
            <person name="Lechner B.E."/>
            <person name="Liimatainen K."/>
            <person name="Lipzen A."/>
            <person name="Lukacs Z."/>
            <person name="Mihaltcheva S."/>
            <person name="Morgado L.N."/>
            <person name="Niskanen T."/>
            <person name="Noordeloos M.E."/>
            <person name="Ohm R.A."/>
            <person name="Ortiz-Santana B."/>
            <person name="Ovrebo C."/>
            <person name="Racz N."/>
            <person name="Riley R."/>
            <person name="Savchenko A."/>
            <person name="Shiryaev A."/>
            <person name="Soop K."/>
            <person name="Spirin V."/>
            <person name="Szebenyi C."/>
            <person name="Tomsovsky M."/>
            <person name="Tulloss R.E."/>
            <person name="Uehling J."/>
            <person name="Grigoriev I.V."/>
            <person name="Vagvolgyi C."/>
            <person name="Papp T."/>
            <person name="Martin F.M."/>
            <person name="Miettinen O."/>
            <person name="Hibbett D.S."/>
            <person name="Nagy L.G."/>
        </authorList>
    </citation>
    <scope>NUCLEOTIDE SEQUENCE [LARGE SCALE GENOMIC DNA]</scope>
    <source>
        <strain evidence="6 7">CBS 121175</strain>
    </source>
</reference>
<dbReference type="EMBL" id="ML210146">
    <property type="protein sequence ID" value="TFK30722.1"/>
    <property type="molecule type" value="Genomic_DNA"/>
</dbReference>
<evidence type="ECO:0000256" key="3">
    <source>
        <dbReference type="ARBA" id="ARBA00022946"/>
    </source>
</evidence>
<evidence type="ECO:0000256" key="1">
    <source>
        <dbReference type="ARBA" id="ARBA00004173"/>
    </source>
</evidence>
<feature type="compositionally biased region" description="Basic and acidic residues" evidence="5">
    <location>
        <begin position="77"/>
        <end position="90"/>
    </location>
</feature>
<comment type="subcellular location">
    <subcellularLocation>
        <location evidence="1">Mitochondrion</location>
    </subcellularLocation>
</comment>
<dbReference type="STRING" id="230819.A0A5C3LDJ4"/>
<accession>A0A5C3LDJ4</accession>
<evidence type="ECO:0000313" key="6">
    <source>
        <dbReference type="EMBL" id="TFK30722.1"/>
    </source>
</evidence>
<dbReference type="AlphaFoldDB" id="A0A5C3LDJ4"/>
<feature type="compositionally biased region" description="Polar residues" evidence="5">
    <location>
        <begin position="145"/>
        <end position="158"/>
    </location>
</feature>
<keyword evidence="7" id="KW-1185">Reference proteome</keyword>
<keyword evidence="3" id="KW-0809">Transit peptide</keyword>
<dbReference type="PANTHER" id="PTHR13126">
    <property type="entry name" value="CHAPERONE ATP11"/>
    <property type="match status" value="1"/>
</dbReference>
<name>A0A5C3LDJ4_COPMA</name>
<feature type="region of interest" description="Disordered" evidence="5">
    <location>
        <begin position="145"/>
        <end position="178"/>
    </location>
</feature>
<keyword evidence="4" id="KW-0496">Mitochondrion</keyword>
<dbReference type="Pfam" id="PF06644">
    <property type="entry name" value="ATP11"/>
    <property type="match status" value="1"/>
</dbReference>
<comment type="similarity">
    <text evidence="2">Belongs to the ATP11 family.</text>
</comment>
<dbReference type="OrthoDB" id="16535at2759"/>
<gene>
    <name evidence="6" type="ORF">FA15DRAFT_579809</name>
</gene>
<dbReference type="GO" id="GO:0033615">
    <property type="term" value="P:mitochondrial proton-transporting ATP synthase complex assembly"/>
    <property type="evidence" value="ECO:0007669"/>
    <property type="project" value="TreeGrafter"/>
</dbReference>
<organism evidence="6 7">
    <name type="scientific">Coprinopsis marcescibilis</name>
    <name type="common">Agaric fungus</name>
    <name type="synonym">Psathyrella marcescibilis</name>
    <dbReference type="NCBI Taxonomy" id="230819"/>
    <lineage>
        <taxon>Eukaryota</taxon>
        <taxon>Fungi</taxon>
        <taxon>Dikarya</taxon>
        <taxon>Basidiomycota</taxon>
        <taxon>Agaricomycotina</taxon>
        <taxon>Agaricomycetes</taxon>
        <taxon>Agaricomycetidae</taxon>
        <taxon>Agaricales</taxon>
        <taxon>Agaricineae</taxon>
        <taxon>Psathyrellaceae</taxon>
        <taxon>Coprinopsis</taxon>
    </lineage>
</organism>
<evidence type="ECO:0000256" key="2">
    <source>
        <dbReference type="ARBA" id="ARBA00009116"/>
    </source>
</evidence>
<evidence type="ECO:0000256" key="4">
    <source>
        <dbReference type="ARBA" id="ARBA00023128"/>
    </source>
</evidence>
<dbReference type="PANTHER" id="PTHR13126:SF0">
    <property type="entry name" value="ATP SYNTHASE MITOCHONDRIAL F1 COMPLEX ASSEMBLY FACTOR 1"/>
    <property type="match status" value="1"/>
</dbReference>